<keyword evidence="2" id="KW-0597">Phosphoprotein</keyword>
<dbReference type="AlphaFoldDB" id="A0A9X2D777"/>
<keyword evidence="1" id="KW-0238">DNA-binding</keyword>
<dbReference type="PROSITE" id="PS50043">
    <property type="entry name" value="HTH_LUXR_2"/>
    <property type="match status" value="1"/>
</dbReference>
<comment type="caution">
    <text evidence="5">The sequence shown here is derived from an EMBL/GenBank/DDBJ whole genome shotgun (WGS) entry which is preliminary data.</text>
</comment>
<dbReference type="InterPro" id="IPR039420">
    <property type="entry name" value="WalR-like"/>
</dbReference>
<dbReference type="PROSITE" id="PS50110">
    <property type="entry name" value="RESPONSE_REGULATORY"/>
    <property type="match status" value="1"/>
</dbReference>
<evidence type="ECO:0000313" key="5">
    <source>
        <dbReference type="EMBL" id="MCM0620420.1"/>
    </source>
</evidence>
<dbReference type="InterPro" id="IPR000792">
    <property type="entry name" value="Tscrpt_reg_LuxR_C"/>
</dbReference>
<dbReference type="CDD" id="cd06170">
    <property type="entry name" value="LuxR_C_like"/>
    <property type="match status" value="1"/>
</dbReference>
<dbReference type="PANTHER" id="PTHR43214:SF43">
    <property type="entry name" value="TWO-COMPONENT RESPONSE REGULATOR"/>
    <property type="match status" value="1"/>
</dbReference>
<dbReference type="PRINTS" id="PR00038">
    <property type="entry name" value="HTHLUXR"/>
</dbReference>
<dbReference type="SUPFAM" id="SSF46894">
    <property type="entry name" value="C-terminal effector domain of the bipartite response regulators"/>
    <property type="match status" value="1"/>
</dbReference>
<dbReference type="Proteomes" id="UP001139485">
    <property type="component" value="Unassembled WGS sequence"/>
</dbReference>
<dbReference type="GO" id="GO:0000160">
    <property type="term" value="P:phosphorelay signal transduction system"/>
    <property type="evidence" value="ECO:0007669"/>
    <property type="project" value="InterPro"/>
</dbReference>
<dbReference type="InterPro" id="IPR011006">
    <property type="entry name" value="CheY-like_superfamily"/>
</dbReference>
<dbReference type="SUPFAM" id="SSF52172">
    <property type="entry name" value="CheY-like"/>
    <property type="match status" value="1"/>
</dbReference>
<sequence length="244" mass="26023">MSSPSDARVPHGDDRPLSVALVNDYQVVVAGLSTLLEPFSDRVVVRELDAGVEVVRPVDVALFDTFAQVQGEGLSLPDVVASAGLVLVYSWNDHAEAADDAFDSGAHGFVSKRVSAEDLVAAIEKVAAGDSVRLLGPEQPEAADMVVPDHVDVATPHDEDEARVGQPAWPAQEHGLSAREAEVIALVTRGMANIEIARACYLSINSVKTYVRTAYKKMGVHSRAQAVLWGLAHGLGPEQEREAE</sequence>
<organism evidence="5 6">
    <name type="scientific">Nocardioides bruguierae</name>
    <dbReference type="NCBI Taxonomy" id="2945102"/>
    <lineage>
        <taxon>Bacteria</taxon>
        <taxon>Bacillati</taxon>
        <taxon>Actinomycetota</taxon>
        <taxon>Actinomycetes</taxon>
        <taxon>Propionibacteriales</taxon>
        <taxon>Nocardioidaceae</taxon>
        <taxon>Nocardioides</taxon>
    </lineage>
</organism>
<dbReference type="Gene3D" id="3.40.50.2300">
    <property type="match status" value="1"/>
</dbReference>
<evidence type="ECO:0000256" key="1">
    <source>
        <dbReference type="ARBA" id="ARBA00023125"/>
    </source>
</evidence>
<dbReference type="Gene3D" id="1.10.10.10">
    <property type="entry name" value="Winged helix-like DNA-binding domain superfamily/Winged helix DNA-binding domain"/>
    <property type="match status" value="1"/>
</dbReference>
<gene>
    <name evidence="5" type="ORF">M8330_08935</name>
</gene>
<feature type="domain" description="Response regulatory" evidence="4">
    <location>
        <begin position="18"/>
        <end position="127"/>
    </location>
</feature>
<protein>
    <submittedName>
        <fullName evidence="5">Response regulator transcription factor</fullName>
    </submittedName>
</protein>
<evidence type="ECO:0000256" key="2">
    <source>
        <dbReference type="PROSITE-ProRule" id="PRU00169"/>
    </source>
</evidence>
<dbReference type="InterPro" id="IPR001789">
    <property type="entry name" value="Sig_transdc_resp-reg_receiver"/>
</dbReference>
<evidence type="ECO:0000259" key="3">
    <source>
        <dbReference type="PROSITE" id="PS50043"/>
    </source>
</evidence>
<reference evidence="5" key="1">
    <citation type="submission" date="2022-05" db="EMBL/GenBank/DDBJ databases">
        <authorList>
            <person name="Tuo L."/>
        </authorList>
    </citation>
    <scope>NUCLEOTIDE SEQUENCE</scope>
    <source>
        <strain evidence="5">BSK12Z-4</strain>
    </source>
</reference>
<proteinExistence type="predicted"/>
<dbReference type="GO" id="GO:0006355">
    <property type="term" value="P:regulation of DNA-templated transcription"/>
    <property type="evidence" value="ECO:0007669"/>
    <property type="project" value="InterPro"/>
</dbReference>
<dbReference type="Pfam" id="PF00196">
    <property type="entry name" value="GerE"/>
    <property type="match status" value="1"/>
</dbReference>
<dbReference type="RefSeq" id="WP_250053938.1">
    <property type="nucleotide sequence ID" value="NZ_JAMJPH010000016.1"/>
</dbReference>
<keyword evidence="6" id="KW-1185">Reference proteome</keyword>
<dbReference type="InterPro" id="IPR036388">
    <property type="entry name" value="WH-like_DNA-bd_sf"/>
</dbReference>
<dbReference type="PANTHER" id="PTHR43214">
    <property type="entry name" value="TWO-COMPONENT RESPONSE REGULATOR"/>
    <property type="match status" value="1"/>
</dbReference>
<evidence type="ECO:0000313" key="6">
    <source>
        <dbReference type="Proteomes" id="UP001139485"/>
    </source>
</evidence>
<feature type="domain" description="HTH luxR-type" evidence="3">
    <location>
        <begin position="169"/>
        <end position="234"/>
    </location>
</feature>
<dbReference type="InterPro" id="IPR016032">
    <property type="entry name" value="Sig_transdc_resp-reg_C-effctor"/>
</dbReference>
<accession>A0A9X2D777</accession>
<dbReference type="SMART" id="SM00421">
    <property type="entry name" value="HTH_LUXR"/>
    <property type="match status" value="1"/>
</dbReference>
<feature type="modified residue" description="4-aspartylphosphate" evidence="2">
    <location>
        <position position="64"/>
    </location>
</feature>
<dbReference type="EMBL" id="JAMOIL010000010">
    <property type="protein sequence ID" value="MCM0620420.1"/>
    <property type="molecule type" value="Genomic_DNA"/>
</dbReference>
<evidence type="ECO:0000259" key="4">
    <source>
        <dbReference type="PROSITE" id="PS50110"/>
    </source>
</evidence>
<dbReference type="GO" id="GO:0003677">
    <property type="term" value="F:DNA binding"/>
    <property type="evidence" value="ECO:0007669"/>
    <property type="project" value="UniProtKB-KW"/>
</dbReference>
<name>A0A9X2D777_9ACTN</name>